<dbReference type="OMA" id="FFMKLES"/>
<organism evidence="1 2">
    <name type="scientific">Xenopus tropicalis</name>
    <name type="common">Western clawed frog</name>
    <name type="synonym">Silurana tropicalis</name>
    <dbReference type="NCBI Taxonomy" id="8364"/>
    <lineage>
        <taxon>Eukaryota</taxon>
        <taxon>Metazoa</taxon>
        <taxon>Chordata</taxon>
        <taxon>Craniata</taxon>
        <taxon>Vertebrata</taxon>
        <taxon>Euteleostomi</taxon>
        <taxon>Amphibia</taxon>
        <taxon>Batrachia</taxon>
        <taxon>Anura</taxon>
        <taxon>Pipoidea</taxon>
        <taxon>Pipidae</taxon>
        <taxon>Xenopodinae</taxon>
        <taxon>Xenopus</taxon>
        <taxon>Silurana</taxon>
    </lineage>
</organism>
<reference evidence="2" key="1">
    <citation type="submission" date="2025-08" db="UniProtKB">
        <authorList>
            <consortium name="RefSeq"/>
        </authorList>
    </citation>
    <scope>IDENTIFICATION</scope>
    <source>
        <strain evidence="2">Nigerian</strain>
        <tissue evidence="2">Liver and blood</tissue>
    </source>
</reference>
<protein>
    <submittedName>
        <fullName evidence="2">Uncharacterized protein LOC100495804</fullName>
    </submittedName>
</protein>
<evidence type="ECO:0000313" key="3">
    <source>
        <dbReference type="Xenbase" id="XB-GENE-5729789"/>
    </source>
</evidence>
<proteinExistence type="predicted"/>
<dbReference type="GeneID" id="100495804"/>
<name>A0A8J0QQV6_XENTR</name>
<dbReference type="CTD" id="100495804"/>
<dbReference type="Xenbase" id="XB-GENE-5729789">
    <property type="gene designation" value="XB5729788"/>
</dbReference>
<dbReference type="RefSeq" id="XP_002936024.1">
    <property type="nucleotide sequence ID" value="XM_002935978.5"/>
</dbReference>
<sequence length="236" mass="27244">MGQPIKRRPRTAPAVSEVYILNKREEESLCAKLDVMHYKHHVGLTRLRQDTDQIARQGQSLLTQRAVTPQSTLEHIMNEIQTFKQNKHCKRRPLGTLPASTEISVEVIDMYSKWPSSSFVPQDMNGRRQSFSVATPERTSLNRKLSATDHKDLEYSQKSMVWKKRPNSSLLQRSASGTDLLTYKELGGIARLESISIREAEKREKQKLLARQRLSNSLDSALRQRIDHFFMKLESR</sequence>
<dbReference type="AGR" id="Xenbase:XB-GENE-5729789"/>
<evidence type="ECO:0000313" key="1">
    <source>
        <dbReference type="Proteomes" id="UP000008143"/>
    </source>
</evidence>
<keyword evidence="1" id="KW-1185">Reference proteome</keyword>
<dbReference type="OrthoDB" id="9895213at2759"/>
<dbReference type="KEGG" id="xtr:100495804"/>
<gene>
    <name evidence="3" type="primary">XB5729788</name>
    <name evidence="2" type="synonym">LOC100495804</name>
</gene>
<dbReference type="Proteomes" id="UP000008143">
    <property type="component" value="Chromosome 5"/>
</dbReference>
<evidence type="ECO:0000313" key="2">
    <source>
        <dbReference type="RefSeq" id="XP_002936024.1"/>
    </source>
</evidence>
<accession>A0A8J0QQV6</accession>
<dbReference type="AlphaFoldDB" id="A0A8J0QQV6"/>